<reference evidence="2" key="1">
    <citation type="submission" date="2021-04" db="EMBL/GenBank/DDBJ databases">
        <title>Phylogenetic analysis of Acidobacteriaceae.</title>
        <authorList>
            <person name="Qiu L."/>
            <person name="Zhang Q."/>
        </authorList>
    </citation>
    <scope>NUCLEOTIDE SEQUENCE</scope>
    <source>
        <strain evidence="2">DSM 25168</strain>
    </source>
</reference>
<evidence type="ECO:0000313" key="2">
    <source>
        <dbReference type="EMBL" id="UWZ84855.1"/>
    </source>
</evidence>
<dbReference type="RefSeq" id="WP_260794361.1">
    <property type="nucleotide sequence ID" value="NZ_CP093313.1"/>
</dbReference>
<organism evidence="2 3">
    <name type="scientific">Occallatibacter riparius</name>
    <dbReference type="NCBI Taxonomy" id="1002689"/>
    <lineage>
        <taxon>Bacteria</taxon>
        <taxon>Pseudomonadati</taxon>
        <taxon>Acidobacteriota</taxon>
        <taxon>Terriglobia</taxon>
        <taxon>Terriglobales</taxon>
        <taxon>Acidobacteriaceae</taxon>
        <taxon>Occallatibacter</taxon>
    </lineage>
</organism>
<feature type="chain" id="PRO_5039922784" evidence="1">
    <location>
        <begin position="21"/>
        <end position="118"/>
    </location>
</feature>
<gene>
    <name evidence="2" type="ORF">MOP44_02695</name>
</gene>
<dbReference type="Proteomes" id="UP001059380">
    <property type="component" value="Chromosome"/>
</dbReference>
<keyword evidence="1" id="KW-0732">Signal</keyword>
<name>A0A9J7BQJ2_9BACT</name>
<dbReference type="KEGG" id="orp:MOP44_02695"/>
<feature type="signal peptide" evidence="1">
    <location>
        <begin position="1"/>
        <end position="20"/>
    </location>
</feature>
<accession>A0A9J7BQJ2</accession>
<evidence type="ECO:0000313" key="3">
    <source>
        <dbReference type="Proteomes" id="UP001059380"/>
    </source>
</evidence>
<keyword evidence="3" id="KW-1185">Reference proteome</keyword>
<proteinExistence type="predicted"/>
<dbReference type="AlphaFoldDB" id="A0A9J7BQJ2"/>
<evidence type="ECO:0000256" key="1">
    <source>
        <dbReference type="SAM" id="SignalP"/>
    </source>
</evidence>
<protein>
    <submittedName>
        <fullName evidence="2">DUF2911 domain-containing protein</fullName>
    </submittedName>
</protein>
<sequence length="118" mass="12444">MKRLLTFALVLSSLSIPAFAAKNSQTITLSSATTVGTTKLPAGEYKLSWTGTAPEVQVTIEQKNVQHPATVTVPAKMVAEKHDRTTLTTNSQAGALTLESIQLKDATVNFTSSPASGQ</sequence>
<dbReference type="EMBL" id="CP093313">
    <property type="protein sequence ID" value="UWZ84855.1"/>
    <property type="molecule type" value="Genomic_DNA"/>
</dbReference>